<evidence type="ECO:0000256" key="4">
    <source>
        <dbReference type="ARBA" id="ARBA00022475"/>
    </source>
</evidence>
<dbReference type="GO" id="GO:0005886">
    <property type="term" value="C:plasma membrane"/>
    <property type="evidence" value="ECO:0007669"/>
    <property type="project" value="UniProtKB-SubCell"/>
</dbReference>
<evidence type="ECO:0000256" key="12">
    <source>
        <dbReference type="SAM" id="Phobius"/>
    </source>
</evidence>
<feature type="transmembrane region" description="Helical" evidence="12">
    <location>
        <begin position="35"/>
        <end position="55"/>
    </location>
</feature>
<evidence type="ECO:0000256" key="9">
    <source>
        <dbReference type="ARBA" id="ARBA00023136"/>
    </source>
</evidence>
<evidence type="ECO:0000256" key="7">
    <source>
        <dbReference type="ARBA" id="ARBA00022989"/>
    </source>
</evidence>
<organism evidence="13 14">
    <name type="scientific">Kibdelosporangium aridum</name>
    <dbReference type="NCBI Taxonomy" id="2030"/>
    <lineage>
        <taxon>Bacteria</taxon>
        <taxon>Bacillati</taxon>
        <taxon>Actinomycetota</taxon>
        <taxon>Actinomycetes</taxon>
        <taxon>Pseudonocardiales</taxon>
        <taxon>Pseudonocardiaceae</taxon>
        <taxon>Kibdelosporangium</taxon>
    </lineage>
</organism>
<dbReference type="Gene3D" id="1.20.58.340">
    <property type="entry name" value="Magnesium transport protein CorA, transmembrane region"/>
    <property type="match status" value="1"/>
</dbReference>
<dbReference type="Pfam" id="PF01544">
    <property type="entry name" value="CorA"/>
    <property type="match status" value="1"/>
</dbReference>
<dbReference type="GO" id="GO:0050897">
    <property type="term" value="F:cobalt ion binding"/>
    <property type="evidence" value="ECO:0007669"/>
    <property type="project" value="TreeGrafter"/>
</dbReference>
<sequence>MRKITAWAAIIAVPTMAVGVYGMNFDYMPELHWKYGYPIVMIVIMSVCVILHRIFKRNRWL</sequence>
<evidence type="ECO:0000256" key="6">
    <source>
        <dbReference type="ARBA" id="ARBA00022842"/>
    </source>
</evidence>
<protein>
    <submittedName>
        <fullName evidence="13">CorA-like Mg2+ transporter protein</fullName>
    </submittedName>
</protein>
<dbReference type="InterPro" id="IPR002523">
    <property type="entry name" value="MgTranspt_CorA/ZnTranspt_ZntB"/>
</dbReference>
<keyword evidence="8" id="KW-0406">Ion transport</keyword>
<dbReference type="Proteomes" id="UP000192674">
    <property type="component" value="Unassembled WGS sequence"/>
</dbReference>
<dbReference type="PANTHER" id="PTHR46494:SF1">
    <property type="entry name" value="CORA FAMILY METAL ION TRANSPORTER (EUROFUNG)"/>
    <property type="match status" value="1"/>
</dbReference>
<comment type="subcellular location">
    <subcellularLocation>
        <location evidence="1">Cell membrane</location>
        <topology evidence="1">Multi-pass membrane protein</topology>
    </subcellularLocation>
</comment>
<keyword evidence="7 12" id="KW-1133">Transmembrane helix</keyword>
<evidence type="ECO:0000256" key="11">
    <source>
        <dbReference type="ARBA" id="ARBA00045497"/>
    </source>
</evidence>
<dbReference type="GO" id="GO:0015095">
    <property type="term" value="F:magnesium ion transmembrane transporter activity"/>
    <property type="evidence" value="ECO:0007669"/>
    <property type="project" value="TreeGrafter"/>
</dbReference>
<accession>A0A1Y5YCI0</accession>
<keyword evidence="5 12" id="KW-0812">Transmembrane</keyword>
<evidence type="ECO:0000256" key="5">
    <source>
        <dbReference type="ARBA" id="ARBA00022692"/>
    </source>
</evidence>
<keyword evidence="9 12" id="KW-0472">Membrane</keyword>
<reference evidence="13 14" key="1">
    <citation type="submission" date="2017-04" db="EMBL/GenBank/DDBJ databases">
        <authorList>
            <person name="Afonso C.L."/>
            <person name="Miller P.J."/>
            <person name="Scott M.A."/>
            <person name="Spackman E."/>
            <person name="Goraichik I."/>
            <person name="Dimitrov K.M."/>
            <person name="Suarez D.L."/>
            <person name="Swayne D.E."/>
        </authorList>
    </citation>
    <scope>NUCLEOTIDE SEQUENCE [LARGE SCALE GENOMIC DNA]</scope>
    <source>
        <strain evidence="13 14">DSM 43828</strain>
    </source>
</reference>
<dbReference type="AlphaFoldDB" id="A0A1Y5YCI0"/>
<dbReference type="GO" id="GO:0000287">
    <property type="term" value="F:magnesium ion binding"/>
    <property type="evidence" value="ECO:0007669"/>
    <property type="project" value="TreeGrafter"/>
</dbReference>
<evidence type="ECO:0000256" key="10">
    <source>
        <dbReference type="ARBA" id="ARBA00034269"/>
    </source>
</evidence>
<keyword evidence="4" id="KW-1003">Cell membrane</keyword>
<keyword evidence="14" id="KW-1185">Reference proteome</keyword>
<dbReference type="FunFam" id="1.20.58.340:FF:000004">
    <property type="entry name" value="Magnesium transport protein CorA"/>
    <property type="match status" value="1"/>
</dbReference>
<keyword evidence="6" id="KW-0460">Magnesium</keyword>
<evidence type="ECO:0000256" key="3">
    <source>
        <dbReference type="ARBA" id="ARBA00022448"/>
    </source>
</evidence>
<name>A0A1Y5YCI0_KIBAR</name>
<dbReference type="InterPro" id="IPR045863">
    <property type="entry name" value="CorA_TM1_TM2"/>
</dbReference>
<dbReference type="PANTHER" id="PTHR46494">
    <property type="entry name" value="CORA FAMILY METAL ION TRANSPORTER (EUROFUNG)"/>
    <property type="match status" value="1"/>
</dbReference>
<evidence type="ECO:0000256" key="2">
    <source>
        <dbReference type="ARBA" id="ARBA00009765"/>
    </source>
</evidence>
<proteinExistence type="inferred from homology"/>
<evidence type="ECO:0000256" key="1">
    <source>
        <dbReference type="ARBA" id="ARBA00004651"/>
    </source>
</evidence>
<dbReference type="EMBL" id="FWXV01000022">
    <property type="protein sequence ID" value="SMD27319.1"/>
    <property type="molecule type" value="Genomic_DNA"/>
</dbReference>
<dbReference type="SUPFAM" id="SSF144083">
    <property type="entry name" value="Magnesium transport protein CorA, transmembrane region"/>
    <property type="match status" value="1"/>
</dbReference>
<evidence type="ECO:0000313" key="13">
    <source>
        <dbReference type="EMBL" id="SMD27319.1"/>
    </source>
</evidence>
<comment type="catalytic activity">
    <reaction evidence="10">
        <text>Mg(2+)(in) = Mg(2+)(out)</text>
        <dbReference type="Rhea" id="RHEA:29827"/>
        <dbReference type="ChEBI" id="CHEBI:18420"/>
    </reaction>
</comment>
<dbReference type="OrthoDB" id="9803416at2"/>
<comment type="function">
    <text evidence="11">Mediates influx of magnesium ions. Alternates between open and closed states. Activated by low cytoplasmic Mg(2+) levels. Inactive when cytoplasmic Mg(2+) levels are high.</text>
</comment>
<keyword evidence="3" id="KW-0813">Transport</keyword>
<dbReference type="GO" id="GO:0015087">
    <property type="term" value="F:cobalt ion transmembrane transporter activity"/>
    <property type="evidence" value="ECO:0007669"/>
    <property type="project" value="TreeGrafter"/>
</dbReference>
<evidence type="ECO:0000313" key="14">
    <source>
        <dbReference type="Proteomes" id="UP000192674"/>
    </source>
</evidence>
<evidence type="ECO:0000256" key="8">
    <source>
        <dbReference type="ARBA" id="ARBA00023065"/>
    </source>
</evidence>
<gene>
    <name evidence="13" type="ORF">SAMN05661093_10922</name>
</gene>
<comment type="similarity">
    <text evidence="2">Belongs to the CorA metal ion transporter (MIT) (TC 1.A.35) family.</text>
</comment>